<dbReference type="Pfam" id="PF00148">
    <property type="entry name" value="Oxidored_nitro"/>
    <property type="match status" value="1"/>
</dbReference>
<dbReference type="OrthoDB" id="3199475at2"/>
<dbReference type="Gene3D" id="3.40.50.1980">
    <property type="entry name" value="Nitrogenase molybdenum iron protein domain"/>
    <property type="match status" value="2"/>
</dbReference>
<evidence type="ECO:0000259" key="1">
    <source>
        <dbReference type="Pfam" id="PF00148"/>
    </source>
</evidence>
<evidence type="ECO:0000313" key="2">
    <source>
        <dbReference type="EMBL" id="SHH85437.1"/>
    </source>
</evidence>
<organism evidence="2 3">
    <name type="scientific">Sporobacter termitidis DSM 10068</name>
    <dbReference type="NCBI Taxonomy" id="1123282"/>
    <lineage>
        <taxon>Bacteria</taxon>
        <taxon>Bacillati</taxon>
        <taxon>Bacillota</taxon>
        <taxon>Clostridia</taxon>
        <taxon>Eubacteriales</taxon>
        <taxon>Oscillospiraceae</taxon>
        <taxon>Sporobacter</taxon>
    </lineage>
</organism>
<dbReference type="Proteomes" id="UP000183995">
    <property type="component" value="Unassembled WGS sequence"/>
</dbReference>
<sequence>MKDLWQRIPPLSPDTSGFATVMYGTDGIGIIDDVRGCGGNHFTQEESRADLTRRVFSSEIGNEDVILGTQGRIVARFNRAAPKIHPRFAMISGSPISAFIGTDLAEAARALSREGGIPASYVELNGHGTYADGVSRTLVRLAELFTAPHDGPVSGVNVIGANHIDWSDAQVCDLAPWLNARDLSVVSGWGPREVSENFRRAAGAAVNFVVTSAGVRLAEWLRKQYGTPFVLGAPFGKTWSGLLAQALSGGGQPTCPAPEEKGRKVLIIGEQFCANALRYTLMSDFGFRDVSAASFFPMEKALMASRDIRLQSEEDLKRLLAEGGFDVVFGDPFMRCYAPAGCKWIDLPHRAVSAKLYMDRIPLLTGDNADTWLETVL</sequence>
<dbReference type="GO" id="GO:0016491">
    <property type="term" value="F:oxidoreductase activity"/>
    <property type="evidence" value="ECO:0007669"/>
    <property type="project" value="InterPro"/>
</dbReference>
<dbReference type="AlphaFoldDB" id="A0A1M5WDD4"/>
<keyword evidence="3" id="KW-1185">Reference proteome</keyword>
<gene>
    <name evidence="2" type="ORF">SAMN02745823_01205</name>
</gene>
<name>A0A1M5WDD4_9FIRM</name>
<dbReference type="SUPFAM" id="SSF53807">
    <property type="entry name" value="Helical backbone' metal receptor"/>
    <property type="match status" value="1"/>
</dbReference>
<dbReference type="PANTHER" id="PTHR42956:SF1">
    <property type="entry name" value="NITROGENASE IRON-MOLYBDENUM COFACTOR BIOSYNTHESIS PROTEIN NIFE"/>
    <property type="match status" value="1"/>
</dbReference>
<dbReference type="PANTHER" id="PTHR42956">
    <property type="entry name" value="NITROGENASE IRON-MOLYBDENUM COFACTOR BIOSYNTHESIS PROTEIN NIFE"/>
    <property type="match status" value="1"/>
</dbReference>
<reference evidence="2 3" key="1">
    <citation type="submission" date="2016-11" db="EMBL/GenBank/DDBJ databases">
        <authorList>
            <person name="Jaros S."/>
            <person name="Januszkiewicz K."/>
            <person name="Wedrychowicz H."/>
        </authorList>
    </citation>
    <scope>NUCLEOTIDE SEQUENCE [LARGE SCALE GENOMIC DNA]</scope>
    <source>
        <strain evidence="2 3">DSM 10068</strain>
    </source>
</reference>
<feature type="domain" description="Nitrogenase/oxidoreductase component 1" evidence="1">
    <location>
        <begin position="39"/>
        <end position="236"/>
    </location>
</feature>
<evidence type="ECO:0000313" key="3">
    <source>
        <dbReference type="Proteomes" id="UP000183995"/>
    </source>
</evidence>
<proteinExistence type="predicted"/>
<dbReference type="InterPro" id="IPR000510">
    <property type="entry name" value="Nase/OxRdtase_comp1"/>
</dbReference>
<dbReference type="EMBL" id="FQXV01000003">
    <property type="protein sequence ID" value="SHH85437.1"/>
    <property type="molecule type" value="Genomic_DNA"/>
</dbReference>
<dbReference type="InterPro" id="IPR049939">
    <property type="entry name" value="NifE-like"/>
</dbReference>
<protein>
    <submittedName>
        <fullName evidence="2">Nitrogenase component 1 type Oxidoreductase</fullName>
    </submittedName>
</protein>
<dbReference type="RefSeq" id="WP_073076758.1">
    <property type="nucleotide sequence ID" value="NZ_FQXV01000003.1"/>
</dbReference>
<dbReference type="STRING" id="1123282.SAMN02745823_01205"/>
<accession>A0A1M5WDD4</accession>